<accession>A0AAJ0CJK3</accession>
<dbReference type="GO" id="GO:0016491">
    <property type="term" value="F:oxidoreductase activity"/>
    <property type="evidence" value="ECO:0007669"/>
    <property type="project" value="UniProtKB-KW"/>
</dbReference>
<dbReference type="Gene3D" id="3.40.50.170">
    <property type="entry name" value="Formyl transferase, N-terminal domain"/>
    <property type="match status" value="1"/>
</dbReference>
<evidence type="ECO:0000313" key="6">
    <source>
        <dbReference type="Proteomes" id="UP001251528"/>
    </source>
</evidence>
<dbReference type="AlphaFoldDB" id="A0AAJ0CJK3"/>
<dbReference type="Proteomes" id="UP001251528">
    <property type="component" value="Unassembled WGS sequence"/>
</dbReference>
<organism evidence="5 6">
    <name type="scientific">Conoideocrella luteorostrata</name>
    <dbReference type="NCBI Taxonomy" id="1105319"/>
    <lineage>
        <taxon>Eukaryota</taxon>
        <taxon>Fungi</taxon>
        <taxon>Dikarya</taxon>
        <taxon>Ascomycota</taxon>
        <taxon>Pezizomycotina</taxon>
        <taxon>Sordariomycetes</taxon>
        <taxon>Hypocreomycetidae</taxon>
        <taxon>Hypocreales</taxon>
        <taxon>Clavicipitaceae</taxon>
        <taxon>Conoideocrella</taxon>
    </lineage>
</organism>
<dbReference type="InterPro" id="IPR036477">
    <property type="entry name" value="Formyl_transf_N_sf"/>
</dbReference>
<evidence type="ECO:0000256" key="1">
    <source>
        <dbReference type="ARBA" id="ARBA00023002"/>
    </source>
</evidence>
<evidence type="ECO:0000259" key="3">
    <source>
        <dbReference type="Pfam" id="PF00551"/>
    </source>
</evidence>
<dbReference type="PANTHER" id="PTHR13847:SF289">
    <property type="entry name" value="GLYCINE OXIDASE"/>
    <property type="match status" value="1"/>
</dbReference>
<evidence type="ECO:0000313" key="5">
    <source>
        <dbReference type="EMBL" id="KAK2592819.1"/>
    </source>
</evidence>
<dbReference type="InterPro" id="IPR036188">
    <property type="entry name" value="FAD/NAD-bd_sf"/>
</dbReference>
<proteinExistence type="predicted"/>
<dbReference type="SUPFAM" id="SSF53328">
    <property type="entry name" value="Formyltransferase"/>
    <property type="match status" value="1"/>
</dbReference>
<dbReference type="Pfam" id="PF01266">
    <property type="entry name" value="DAO"/>
    <property type="match status" value="1"/>
</dbReference>
<name>A0AAJ0CJK3_9HYPO</name>
<feature type="domain" description="Formyl transferase N-terminal" evidence="3">
    <location>
        <begin position="738"/>
        <end position="841"/>
    </location>
</feature>
<dbReference type="GO" id="GO:0005737">
    <property type="term" value="C:cytoplasm"/>
    <property type="evidence" value="ECO:0007669"/>
    <property type="project" value="TreeGrafter"/>
</dbReference>
<feature type="domain" description="FAD dependent oxidoreductase" evidence="4">
    <location>
        <begin position="151"/>
        <end position="590"/>
    </location>
</feature>
<reference evidence="5" key="1">
    <citation type="submission" date="2023-06" db="EMBL/GenBank/DDBJ databases">
        <title>Conoideocrella luteorostrata (Hypocreales: Clavicipitaceae), a potential biocontrol fungus for elongate hemlock scale in United States Christmas tree production areas.</title>
        <authorList>
            <person name="Barrett H."/>
            <person name="Lovett B."/>
            <person name="Macias A.M."/>
            <person name="Stajich J.E."/>
            <person name="Kasson M.T."/>
        </authorList>
    </citation>
    <scope>NUCLEOTIDE SEQUENCE</scope>
    <source>
        <strain evidence="5">ARSEF 14590</strain>
    </source>
</reference>
<feature type="region of interest" description="Disordered" evidence="2">
    <location>
        <begin position="613"/>
        <end position="635"/>
    </location>
</feature>
<sequence>MKFLISVDLPCFRIVTNLSTHAHFCNPKSDLSAPLTDPDTTVDVWICNGEEVTQDLMNQWLDQGRPYYPKSMLIQDAAAIPRLQAYADGRVAQIDAFSQQKPGGLPEAEVILRQAEMLYAIGRAGSQAQAQAQAGQAIASRPRHEPKQTADVLLVGAGIINLMTAELLASKGCRVRVVDAGPNPRLCNDFTRLGVTHGGGNARMFTHTEADNYNEKGSKIYRDMQSVFQKTARNGGWAVKPPQAFTADELAWLGAFERLPAWLAQSFKENIHQINMEAGKLWKEFRSKSPQIFENVQLREDIVRMYAEPVALEAAVKLNDQLGAMVQTPPPSLEEFLNENNGFRSAAGTNHLAGGFKVEGFTVNIHSFVDNLIKRISELGGDFLWNCPIQAIQRNSSGEVVALKTSSSSGPLSADHYVLSPGIPQNDLLEGTASEGLIHGVLGVWLQIPNLHPPVEHSIKIHRRGHLVEDINITVAKDADTGEDILIFGGGYGYIGLDQRPDLESPELSALFAELEEVARIYFPEAYTVAKQQGTLFPPDGKQRYCVRPFTPTGLGVYETLPTAEGGHLIITGGNNTGGFAQAPAIARAVWHTLTGEPDPVHVLFHPDRGKMPRTVSYESRRSPPTRMTANAEGEEPARQPLKLLLLCSDGPQHSYLRHRLDKSTFSDYRCIVEAHAGQVRQLVQKGRLFDAWYMKYHGLRRHLLGHEQQRKCYFDGLVPQSHNLRKPELVVDNLNCRQVWDAVEEWQPELTIVSGTKYIGAMLTKRAGLMINLHIGHLPEYKGNHCIFFALQAGALDKVSATLHQLTSRLDEGDVLDRVFPTISPADTEETLYSRCLHMAMDRCIEHVNRFSQGKSLRFEPQEGTGTTFRHCDRTPVQELCLMWKLWAYGLLRKDSHNVGDTTQ</sequence>
<dbReference type="Pfam" id="PF00551">
    <property type="entry name" value="Formyl_trans_N"/>
    <property type="match status" value="1"/>
</dbReference>
<keyword evidence="6" id="KW-1185">Reference proteome</keyword>
<keyword evidence="1" id="KW-0560">Oxidoreductase</keyword>
<dbReference type="Gene3D" id="3.50.50.60">
    <property type="entry name" value="FAD/NAD(P)-binding domain"/>
    <property type="match status" value="2"/>
</dbReference>
<dbReference type="EMBL" id="JASWJB010000244">
    <property type="protein sequence ID" value="KAK2592819.1"/>
    <property type="molecule type" value="Genomic_DNA"/>
</dbReference>
<dbReference type="InterPro" id="IPR002376">
    <property type="entry name" value="Formyl_transf_N"/>
</dbReference>
<dbReference type="PANTHER" id="PTHR13847">
    <property type="entry name" value="SARCOSINE DEHYDROGENASE-RELATED"/>
    <property type="match status" value="1"/>
</dbReference>
<dbReference type="InterPro" id="IPR006076">
    <property type="entry name" value="FAD-dep_OxRdtase"/>
</dbReference>
<dbReference type="SUPFAM" id="SSF51905">
    <property type="entry name" value="FAD/NAD(P)-binding domain"/>
    <property type="match status" value="1"/>
</dbReference>
<gene>
    <name evidence="5" type="ORF">QQS21_009487</name>
</gene>
<evidence type="ECO:0000259" key="4">
    <source>
        <dbReference type="Pfam" id="PF01266"/>
    </source>
</evidence>
<dbReference type="Gene3D" id="3.30.9.10">
    <property type="entry name" value="D-Amino Acid Oxidase, subunit A, domain 2"/>
    <property type="match status" value="1"/>
</dbReference>
<protein>
    <recommendedName>
        <fullName evidence="7">FAD dependent oxidoreductase domain-containing protein</fullName>
    </recommendedName>
</protein>
<dbReference type="CDD" id="cd08653">
    <property type="entry name" value="FMT_core_like_3"/>
    <property type="match status" value="1"/>
</dbReference>
<comment type="caution">
    <text evidence="5">The sequence shown here is derived from an EMBL/GenBank/DDBJ whole genome shotgun (WGS) entry which is preliminary data.</text>
</comment>
<evidence type="ECO:0000256" key="2">
    <source>
        <dbReference type="SAM" id="MobiDB-lite"/>
    </source>
</evidence>
<evidence type="ECO:0008006" key="7">
    <source>
        <dbReference type="Google" id="ProtNLM"/>
    </source>
</evidence>